<keyword evidence="2" id="KW-1185">Reference proteome</keyword>
<accession>A0ACC1S197</accession>
<proteinExistence type="predicted"/>
<reference evidence="1" key="1">
    <citation type="submission" date="2022-08" db="EMBL/GenBank/DDBJ databases">
        <title>Genome Sequence of Fusarium decemcellulare.</title>
        <authorList>
            <person name="Buettner E."/>
        </authorList>
    </citation>
    <scope>NUCLEOTIDE SEQUENCE</scope>
    <source>
        <strain evidence="1">Babe19</strain>
    </source>
</reference>
<comment type="caution">
    <text evidence="1">The sequence shown here is derived from an EMBL/GenBank/DDBJ whole genome shotgun (WGS) entry which is preliminary data.</text>
</comment>
<name>A0ACC1S197_9HYPO</name>
<gene>
    <name evidence="1" type="ORF">NM208_g9566</name>
</gene>
<sequence>MFSYRPTLDPGQLSPPSSEASESLGNSSDDVDSDTPLYILEREIELDDDDASDWDMSDGVPQSSSHESDAAPKSLSRPATTTSVTADFTIEEIDPMDSDYDDLEVLHPTEIESNPSRSSSSSREINEALIKDFRNLSCAEESLDIENGSDSSYDFFGELFLRRREQLRKLHKVSIGDLKRTAIQREDSGDDAEAMDAENVGYSARRLRRRLHRPSLDFKDPLPPYDDIKKSKDAAKKRFSIRNRIPFRKAKQPQGSVYTDHYRSEGASRASPSIHAVEEFLANEAVQFALAHLDLSVLPDQLRQVMQLASWDSIQFSTEINLSTSDKIKSFLEDQTGSSWNWWPLKPLKRAIQEGHIRMDWQCHCGKHFSNDVTPTESLLIDKISRCLDRAITFPGVVTHARYDSLQRFANWFKGSSETVLPVSILSSQQPQGQSQSPPAPANSSNAQQPSVTGTTTQNSAESLEKDALRILFGVPMGRKTHHIVPIPASQGSGAKVFPSLQREYKRSRGRWKALFSFWQFSHCNFVKFEAFARKRAVACGNDLPTANNTDYDYTPKPPQASMPPIHPHIFEVAFNSCGDGKCSKLLPFHDCYEFDETSYVTRIPKKKTPFGFEAGQPTVWGLEARHSISALHVVLYHLLILIPPFVVWAWWQKNHPDDIQSASVPMTVVIASISMFWSATGIIKQFRGES</sequence>
<organism evidence="1 2">
    <name type="scientific">Fusarium decemcellulare</name>
    <dbReference type="NCBI Taxonomy" id="57161"/>
    <lineage>
        <taxon>Eukaryota</taxon>
        <taxon>Fungi</taxon>
        <taxon>Dikarya</taxon>
        <taxon>Ascomycota</taxon>
        <taxon>Pezizomycotina</taxon>
        <taxon>Sordariomycetes</taxon>
        <taxon>Hypocreomycetidae</taxon>
        <taxon>Hypocreales</taxon>
        <taxon>Nectriaceae</taxon>
        <taxon>Fusarium</taxon>
        <taxon>Fusarium decemcellulare species complex</taxon>
    </lineage>
</organism>
<evidence type="ECO:0000313" key="2">
    <source>
        <dbReference type="Proteomes" id="UP001148629"/>
    </source>
</evidence>
<evidence type="ECO:0000313" key="1">
    <source>
        <dbReference type="EMBL" id="KAJ3529870.1"/>
    </source>
</evidence>
<protein>
    <submittedName>
        <fullName evidence="1">Uncharacterized protein</fullName>
    </submittedName>
</protein>
<dbReference type="Proteomes" id="UP001148629">
    <property type="component" value="Unassembled WGS sequence"/>
</dbReference>
<dbReference type="EMBL" id="JANRMS010001237">
    <property type="protein sequence ID" value="KAJ3529870.1"/>
    <property type="molecule type" value="Genomic_DNA"/>
</dbReference>